<organism evidence="7 8">
    <name type="scientific">Nocardiopsis suaedae</name>
    <dbReference type="NCBI Taxonomy" id="3018444"/>
    <lineage>
        <taxon>Bacteria</taxon>
        <taxon>Bacillati</taxon>
        <taxon>Actinomycetota</taxon>
        <taxon>Actinomycetes</taxon>
        <taxon>Streptosporangiales</taxon>
        <taxon>Nocardiopsidaceae</taxon>
        <taxon>Nocardiopsis</taxon>
    </lineage>
</organism>
<name>A0ABT4TE19_9ACTN</name>
<dbReference type="Pfam" id="PF07732">
    <property type="entry name" value="Cu-oxidase_3"/>
    <property type="match status" value="1"/>
</dbReference>
<keyword evidence="3" id="KW-0186">Copper</keyword>
<gene>
    <name evidence="7" type="ORF">O4U47_00360</name>
</gene>
<feature type="domain" description="Plastocyanin-like" evidence="6">
    <location>
        <begin position="74"/>
        <end position="178"/>
    </location>
</feature>
<dbReference type="PANTHER" id="PTHR11709:SF394">
    <property type="entry name" value="FI03373P-RELATED"/>
    <property type="match status" value="1"/>
</dbReference>
<dbReference type="CDD" id="cd13861">
    <property type="entry name" value="CuRO_1_CumA_like"/>
    <property type="match status" value="1"/>
</dbReference>
<keyword evidence="8" id="KW-1185">Reference proteome</keyword>
<evidence type="ECO:0000259" key="4">
    <source>
        <dbReference type="Pfam" id="PF00394"/>
    </source>
</evidence>
<dbReference type="InterPro" id="IPR033138">
    <property type="entry name" value="Cu_oxidase_CS"/>
</dbReference>
<dbReference type="CDD" id="cd13896">
    <property type="entry name" value="CuRO_3_CopA"/>
    <property type="match status" value="1"/>
</dbReference>
<dbReference type="CDD" id="cd13870">
    <property type="entry name" value="CuRO_2_CopA_like_1"/>
    <property type="match status" value="1"/>
</dbReference>
<dbReference type="Proteomes" id="UP001165685">
    <property type="component" value="Unassembled WGS sequence"/>
</dbReference>
<dbReference type="InterPro" id="IPR034279">
    <property type="entry name" value="CuRO_3_CopA"/>
</dbReference>
<dbReference type="PROSITE" id="PS51318">
    <property type="entry name" value="TAT"/>
    <property type="match status" value="1"/>
</dbReference>
<feature type="domain" description="Plastocyanin-like" evidence="4">
    <location>
        <begin position="259"/>
        <end position="356"/>
    </location>
</feature>
<dbReference type="PROSITE" id="PS51257">
    <property type="entry name" value="PROKAR_LIPOPROTEIN"/>
    <property type="match status" value="1"/>
</dbReference>
<dbReference type="Pfam" id="PF00394">
    <property type="entry name" value="Cu-oxidase"/>
    <property type="match status" value="1"/>
</dbReference>
<reference evidence="7" key="1">
    <citation type="submission" date="2023-01" db="EMBL/GenBank/DDBJ databases">
        <title>Draft genome sequence of Nocardiopsis sp. LSu2-4 isolated from halophytes.</title>
        <authorList>
            <person name="Duangmal K."/>
            <person name="Chantavorakit T."/>
        </authorList>
    </citation>
    <scope>NUCLEOTIDE SEQUENCE</scope>
    <source>
        <strain evidence="7">LSu2-4</strain>
    </source>
</reference>
<evidence type="ECO:0000259" key="6">
    <source>
        <dbReference type="Pfam" id="PF07732"/>
    </source>
</evidence>
<dbReference type="RefSeq" id="WP_270674856.1">
    <property type="nucleotide sequence ID" value="NZ_JAQFWP010000001.1"/>
</dbReference>
<dbReference type="InterPro" id="IPR011707">
    <property type="entry name" value="Cu-oxidase-like_N"/>
</dbReference>
<dbReference type="Gene3D" id="2.60.40.420">
    <property type="entry name" value="Cupredoxins - blue copper proteins"/>
    <property type="match status" value="3"/>
</dbReference>
<sequence>MPEFSRRSFIGAGAAVSGLGLLAACGRTGPAGPSAGALVTPADAIVDAVEKERAGTGKERAFTLRAAESELDLGGRTVRTWSYGDALPGGELRVSAGDTLKATLENRLPDPTSVHWHGLALRNDMDGVPPVTQKAVRPGEDFTYRFIVDTPGTHWFHPHVGTQIDRGLYAPIIVDDPDEPLAYDEEWVVMLDDWLDGVDGTTPDAVLEEVRGGMDHGGHGGHGEGGGMGDGPMRMGNTLMGASSDLLGGDAGDIYYPMHLINGRPAGDPRTFTAEPGARLRLRLVNAGGDTAYRVVLGGHRMTVTHTDGYPVEHREVDGVVLGMGERYDVLVTLKDGVFPLVALAEGKDATALGVVRTGSGRAPGGDVRPDALDGEIVHATELKAAPEVRLEKRSPEAEHTIELTGGMGAYDWALNGRRFDHDDPTKGAYKCEQGQRVRVVFKNSTMMWHPMHLHGHTFQIAGGGPRKDTVIVLPGESVKVDFEADNPGQWLVHCHNIYHGEAGMMGLLAYTV</sequence>
<evidence type="ECO:0000256" key="1">
    <source>
        <dbReference type="ARBA" id="ARBA00022723"/>
    </source>
</evidence>
<protein>
    <submittedName>
        <fullName evidence="7">Multicopper oxidase family protein</fullName>
    </submittedName>
</protein>
<keyword evidence="2" id="KW-0560">Oxidoreductase</keyword>
<evidence type="ECO:0000313" key="7">
    <source>
        <dbReference type="EMBL" id="MDA2802948.1"/>
    </source>
</evidence>
<dbReference type="InterPro" id="IPR002355">
    <property type="entry name" value="Cu_oxidase_Cu_BS"/>
</dbReference>
<evidence type="ECO:0000256" key="2">
    <source>
        <dbReference type="ARBA" id="ARBA00023002"/>
    </source>
</evidence>
<evidence type="ECO:0000256" key="3">
    <source>
        <dbReference type="ARBA" id="ARBA00023008"/>
    </source>
</evidence>
<feature type="domain" description="Plastocyanin-like" evidence="5">
    <location>
        <begin position="395"/>
        <end position="509"/>
    </location>
</feature>
<dbReference type="InterPro" id="IPR006311">
    <property type="entry name" value="TAT_signal"/>
</dbReference>
<evidence type="ECO:0000313" key="8">
    <source>
        <dbReference type="Proteomes" id="UP001165685"/>
    </source>
</evidence>
<dbReference type="InterPro" id="IPR008972">
    <property type="entry name" value="Cupredoxin"/>
</dbReference>
<proteinExistence type="predicted"/>
<dbReference type="InterPro" id="IPR001117">
    <property type="entry name" value="Cu-oxidase_2nd"/>
</dbReference>
<dbReference type="EMBL" id="JAQFWP010000001">
    <property type="protein sequence ID" value="MDA2802948.1"/>
    <property type="molecule type" value="Genomic_DNA"/>
</dbReference>
<accession>A0ABT4TE19</accession>
<dbReference type="InterPro" id="IPR045087">
    <property type="entry name" value="Cu-oxidase_fam"/>
</dbReference>
<keyword evidence="1" id="KW-0479">Metal-binding</keyword>
<dbReference type="InterPro" id="IPR011706">
    <property type="entry name" value="Cu-oxidase_C"/>
</dbReference>
<comment type="caution">
    <text evidence="7">The sequence shown here is derived from an EMBL/GenBank/DDBJ whole genome shotgun (WGS) entry which is preliminary data.</text>
</comment>
<dbReference type="PROSITE" id="PS00079">
    <property type="entry name" value="MULTICOPPER_OXIDASE1"/>
    <property type="match status" value="1"/>
</dbReference>
<dbReference type="SUPFAM" id="SSF49503">
    <property type="entry name" value="Cupredoxins"/>
    <property type="match status" value="3"/>
</dbReference>
<dbReference type="PANTHER" id="PTHR11709">
    <property type="entry name" value="MULTI-COPPER OXIDASE"/>
    <property type="match status" value="1"/>
</dbReference>
<evidence type="ECO:0000259" key="5">
    <source>
        <dbReference type="Pfam" id="PF07731"/>
    </source>
</evidence>
<dbReference type="PROSITE" id="PS00080">
    <property type="entry name" value="MULTICOPPER_OXIDASE2"/>
    <property type="match status" value="1"/>
</dbReference>
<dbReference type="Pfam" id="PF07731">
    <property type="entry name" value="Cu-oxidase_2"/>
    <property type="match status" value="1"/>
</dbReference>